<evidence type="ECO:0000313" key="4">
    <source>
        <dbReference type="Proteomes" id="UP000825002"/>
    </source>
</evidence>
<gene>
    <name evidence="3" type="ORF">GZH46_00730</name>
</gene>
<accession>A0ABQ7SBC6</accession>
<keyword evidence="2" id="KW-0812">Transmembrane</keyword>
<feature type="non-terminal residue" evidence="3">
    <location>
        <position position="1"/>
    </location>
</feature>
<dbReference type="Proteomes" id="UP000825002">
    <property type="component" value="Unassembled WGS sequence"/>
</dbReference>
<evidence type="ECO:0000256" key="1">
    <source>
        <dbReference type="SAM" id="MobiDB-lite"/>
    </source>
</evidence>
<name>A0ABQ7SBC6_9ACAR</name>
<feature type="compositionally biased region" description="Low complexity" evidence="1">
    <location>
        <begin position="153"/>
        <end position="177"/>
    </location>
</feature>
<feature type="region of interest" description="Disordered" evidence="1">
    <location>
        <begin position="47"/>
        <end position="73"/>
    </location>
</feature>
<keyword evidence="2" id="KW-0472">Membrane</keyword>
<feature type="compositionally biased region" description="Polar residues" evidence="1">
    <location>
        <begin position="179"/>
        <end position="192"/>
    </location>
</feature>
<feature type="compositionally biased region" description="Low complexity" evidence="1">
    <location>
        <begin position="236"/>
        <end position="258"/>
    </location>
</feature>
<proteinExistence type="predicted"/>
<protein>
    <submittedName>
        <fullName evidence="3">Uncharacterized protein</fullName>
    </submittedName>
</protein>
<reference evidence="3 4" key="1">
    <citation type="submission" date="2020-10" db="EMBL/GenBank/DDBJ databases">
        <authorList>
            <person name="Klimov P.B."/>
            <person name="Dyachkov S.M."/>
            <person name="Chetverikov P.E."/>
        </authorList>
    </citation>
    <scope>NUCLEOTIDE SEQUENCE [LARGE SCALE GENOMIC DNA]</scope>
    <source>
        <strain evidence="3">BMOC 18-1129-001#AD2665</strain>
        <tissue evidence="3">Entire mites</tissue>
    </source>
</reference>
<evidence type="ECO:0000256" key="2">
    <source>
        <dbReference type="SAM" id="Phobius"/>
    </source>
</evidence>
<organism evidence="3 4">
    <name type="scientific">Fragariocoptes setiger</name>
    <dbReference type="NCBI Taxonomy" id="1670756"/>
    <lineage>
        <taxon>Eukaryota</taxon>
        <taxon>Metazoa</taxon>
        <taxon>Ecdysozoa</taxon>
        <taxon>Arthropoda</taxon>
        <taxon>Chelicerata</taxon>
        <taxon>Arachnida</taxon>
        <taxon>Acari</taxon>
        <taxon>Acariformes</taxon>
        <taxon>Trombidiformes</taxon>
        <taxon>Prostigmata</taxon>
        <taxon>Eupodina</taxon>
        <taxon>Eriophyoidea</taxon>
        <taxon>Phytoptidae</taxon>
        <taxon>Fragariocoptes</taxon>
    </lineage>
</organism>
<evidence type="ECO:0000313" key="3">
    <source>
        <dbReference type="EMBL" id="KAG9510718.1"/>
    </source>
</evidence>
<feature type="region of interest" description="Disordered" evidence="1">
    <location>
        <begin position="125"/>
        <end position="258"/>
    </location>
</feature>
<sequence>FRLSLPCSQKITADVEVQILINITGLVPVIGSAATHDNTDIMADTSDGANVDTGGNNGQLMGDDSSSSAAEDQWPRVGGANVAYKQVWQLLRIKRNKICYMHPVHVAPSSRPSTFSTRPITFAANNNEADDGQLPDPAAPDGSVVDGSDTPSNAPDDANANDATGIASSTAAAPPSINGAPNNSRAETSTPDQPTTGTHHHQRQHHQTDQAHIKSPAPPKPISGPSGPATVVHPINNNGFSSNNNNNNINNFDSNGDSISRVPSTPSLYVNWAAPSMRPRPSYDDTMLENNRLNGAASSISMTTANGSYNGGAGARHAAIPLAIIFILLLLGVAIVMALLMIRSPKFPHIFNSVTGFLIADSRVHGHHGARHQPGAVDANGAIKISASSSAASSTSSTSAMSGISGKSVFARSPSSLSSSYYTHKNCGYYGSTAAQSHYQQPPPTTTITADLLTGTTNTYCQINTPNQYSAYSQQQQQQQQHIFGYPQSHQQPQSNAFMAQHPTLQHHNSNTNNNNNTTTLIWSSQDTAYMPLTLAPPPPSTVGDNTSVYQTIY</sequence>
<keyword evidence="2" id="KW-1133">Transmembrane helix</keyword>
<dbReference type="EMBL" id="JAIFTH010000088">
    <property type="protein sequence ID" value="KAG9510718.1"/>
    <property type="molecule type" value="Genomic_DNA"/>
</dbReference>
<comment type="caution">
    <text evidence="3">The sequence shown here is derived from an EMBL/GenBank/DDBJ whole genome shotgun (WGS) entry which is preliminary data.</text>
</comment>
<feature type="transmembrane region" description="Helical" evidence="2">
    <location>
        <begin position="318"/>
        <end position="342"/>
    </location>
</feature>
<keyword evidence="4" id="KW-1185">Reference proteome</keyword>